<evidence type="ECO:0000313" key="3">
    <source>
        <dbReference type="Proteomes" id="UP000008810"/>
    </source>
</evidence>
<dbReference type="FunCoup" id="A0A2K2CZQ5">
    <property type="interactions" value="10"/>
</dbReference>
<dbReference type="Proteomes" id="UP000008810">
    <property type="component" value="Chromosome 3"/>
</dbReference>
<reference evidence="1" key="2">
    <citation type="submission" date="2017-06" db="EMBL/GenBank/DDBJ databases">
        <title>WGS assembly of Brachypodium distachyon.</title>
        <authorList>
            <consortium name="The International Brachypodium Initiative"/>
            <person name="Lucas S."/>
            <person name="Harmon-Smith M."/>
            <person name="Lail K."/>
            <person name="Tice H."/>
            <person name="Grimwood J."/>
            <person name="Bruce D."/>
            <person name="Barry K."/>
            <person name="Shu S."/>
            <person name="Lindquist E."/>
            <person name="Wang M."/>
            <person name="Pitluck S."/>
            <person name="Vogel J.P."/>
            <person name="Garvin D.F."/>
            <person name="Mockler T.C."/>
            <person name="Schmutz J."/>
            <person name="Rokhsar D."/>
            <person name="Bevan M.W."/>
        </authorList>
    </citation>
    <scope>NUCLEOTIDE SEQUENCE</scope>
    <source>
        <strain evidence="1">Bd21</strain>
    </source>
</reference>
<dbReference type="PANTHER" id="PTHR34538">
    <property type="entry name" value="EXPRESSED PROTEIN"/>
    <property type="match status" value="1"/>
</dbReference>
<dbReference type="InParanoid" id="A0A2K2CZQ5"/>
<dbReference type="EMBL" id="CM000882">
    <property type="protein sequence ID" value="PNT67508.1"/>
    <property type="molecule type" value="Genomic_DNA"/>
</dbReference>
<proteinExistence type="predicted"/>
<dbReference type="EnsemblPlants" id="PNT67508">
    <property type="protein sequence ID" value="PNT67508"/>
    <property type="gene ID" value="BRADI_3g28304v3"/>
</dbReference>
<dbReference type="Gramene" id="PNT67508">
    <property type="protein sequence ID" value="PNT67508"/>
    <property type="gene ID" value="BRADI_3g28304v3"/>
</dbReference>
<reference evidence="1 2" key="1">
    <citation type="journal article" date="2010" name="Nature">
        <title>Genome sequencing and analysis of the model grass Brachypodium distachyon.</title>
        <authorList>
            <consortium name="International Brachypodium Initiative"/>
        </authorList>
    </citation>
    <scope>NUCLEOTIDE SEQUENCE [LARGE SCALE GENOMIC DNA]</scope>
    <source>
        <strain evidence="1 2">Bd21</strain>
    </source>
</reference>
<organism evidence="1">
    <name type="scientific">Brachypodium distachyon</name>
    <name type="common">Purple false brome</name>
    <name type="synonym">Trachynia distachya</name>
    <dbReference type="NCBI Taxonomy" id="15368"/>
    <lineage>
        <taxon>Eukaryota</taxon>
        <taxon>Viridiplantae</taxon>
        <taxon>Streptophyta</taxon>
        <taxon>Embryophyta</taxon>
        <taxon>Tracheophyta</taxon>
        <taxon>Spermatophyta</taxon>
        <taxon>Magnoliopsida</taxon>
        <taxon>Liliopsida</taxon>
        <taxon>Poales</taxon>
        <taxon>Poaceae</taxon>
        <taxon>BOP clade</taxon>
        <taxon>Pooideae</taxon>
        <taxon>Stipodae</taxon>
        <taxon>Brachypodieae</taxon>
        <taxon>Brachypodium</taxon>
    </lineage>
</organism>
<evidence type="ECO:0000313" key="2">
    <source>
        <dbReference type="EnsemblPlants" id="PNT67508"/>
    </source>
</evidence>
<dbReference type="AlphaFoldDB" id="A0A2K2CZQ5"/>
<reference evidence="2" key="3">
    <citation type="submission" date="2018-08" db="UniProtKB">
        <authorList>
            <consortium name="EnsemblPlants"/>
        </authorList>
    </citation>
    <scope>IDENTIFICATION</scope>
    <source>
        <strain evidence="2">cv. Bd21</strain>
    </source>
</reference>
<evidence type="ECO:0000313" key="1">
    <source>
        <dbReference type="EMBL" id="PNT67508.1"/>
    </source>
</evidence>
<keyword evidence="3" id="KW-1185">Reference proteome</keyword>
<dbReference type="PANTHER" id="PTHR34538:SF4">
    <property type="entry name" value="EXPRESSED PROTEIN"/>
    <property type="match status" value="1"/>
</dbReference>
<name>A0A2K2CZQ5_BRADI</name>
<protein>
    <submittedName>
        <fullName evidence="1 2">Uncharacterized protein</fullName>
    </submittedName>
</protein>
<accession>A0A2K2CZQ5</accession>
<gene>
    <name evidence="1" type="ORF">BRADI_3g28304v3</name>
</gene>
<dbReference type="OrthoDB" id="694673at2759"/>
<sequence length="76" mass="8200">MGSLAGLYGGGRGSAGAAKINGGSGPWRAPAPVRQLYWRVKKAVLRRPKRSEARFGYDLQSYSRNFDDGQLGSSKL</sequence>